<comment type="caution">
    <text evidence="2">The sequence shown here is derived from an EMBL/GenBank/DDBJ whole genome shotgun (WGS) entry which is preliminary data.</text>
</comment>
<dbReference type="Proteomes" id="UP000747542">
    <property type="component" value="Unassembled WGS sequence"/>
</dbReference>
<evidence type="ECO:0000313" key="2">
    <source>
        <dbReference type="EMBL" id="KAG7174116.1"/>
    </source>
</evidence>
<keyword evidence="3" id="KW-1185">Reference proteome</keyword>
<reference evidence="2" key="1">
    <citation type="journal article" date="2021" name="Sci. Adv.">
        <title>The American lobster genome reveals insights on longevity, neural, and immune adaptations.</title>
        <authorList>
            <person name="Polinski J.M."/>
            <person name="Zimin A.V."/>
            <person name="Clark K.F."/>
            <person name="Kohn A.B."/>
            <person name="Sadowski N."/>
            <person name="Timp W."/>
            <person name="Ptitsyn A."/>
            <person name="Khanna P."/>
            <person name="Romanova D.Y."/>
            <person name="Williams P."/>
            <person name="Greenwood S.J."/>
            <person name="Moroz L.L."/>
            <person name="Walt D.R."/>
            <person name="Bodnar A.G."/>
        </authorList>
    </citation>
    <scope>NUCLEOTIDE SEQUENCE</scope>
    <source>
        <strain evidence="2">GMGI-L3</strain>
    </source>
</reference>
<dbReference type="EMBL" id="JAHLQT010007918">
    <property type="protein sequence ID" value="KAG7174116.1"/>
    <property type="molecule type" value="Genomic_DNA"/>
</dbReference>
<evidence type="ECO:0000313" key="3">
    <source>
        <dbReference type="Proteomes" id="UP000747542"/>
    </source>
</evidence>
<accession>A0A8J5N634</accession>
<dbReference type="AlphaFoldDB" id="A0A8J5N634"/>
<protein>
    <submittedName>
        <fullName evidence="2">Putative SP-like 4</fullName>
    </submittedName>
</protein>
<keyword evidence="1" id="KW-0732">Signal</keyword>
<proteinExistence type="predicted"/>
<name>A0A8J5N634_HOMAM</name>
<gene>
    <name evidence="2" type="ORF">Hamer_G020506</name>
</gene>
<sequence length="69" mass="7755">MFTFTMTVMLVTLRQVVVLCVVSVVVNGHDWGWGKCPRVDHSPNLSSDQVSISCYSYSILHRDIINPCV</sequence>
<evidence type="ECO:0000256" key="1">
    <source>
        <dbReference type="SAM" id="SignalP"/>
    </source>
</evidence>
<feature type="chain" id="PRO_5035180285" evidence="1">
    <location>
        <begin position="29"/>
        <end position="69"/>
    </location>
</feature>
<organism evidence="2 3">
    <name type="scientific">Homarus americanus</name>
    <name type="common">American lobster</name>
    <dbReference type="NCBI Taxonomy" id="6706"/>
    <lineage>
        <taxon>Eukaryota</taxon>
        <taxon>Metazoa</taxon>
        <taxon>Ecdysozoa</taxon>
        <taxon>Arthropoda</taxon>
        <taxon>Crustacea</taxon>
        <taxon>Multicrustacea</taxon>
        <taxon>Malacostraca</taxon>
        <taxon>Eumalacostraca</taxon>
        <taxon>Eucarida</taxon>
        <taxon>Decapoda</taxon>
        <taxon>Pleocyemata</taxon>
        <taxon>Astacidea</taxon>
        <taxon>Nephropoidea</taxon>
        <taxon>Nephropidae</taxon>
        <taxon>Homarus</taxon>
    </lineage>
</organism>
<feature type="signal peptide" evidence="1">
    <location>
        <begin position="1"/>
        <end position="28"/>
    </location>
</feature>